<accession>A0A011PQJ4</accession>
<dbReference type="EMBL" id="JFAX01000004">
    <property type="protein sequence ID" value="EXI68594.1"/>
    <property type="molecule type" value="Genomic_DNA"/>
</dbReference>
<proteinExistence type="predicted"/>
<reference evidence="1" key="1">
    <citation type="submission" date="2014-02" db="EMBL/GenBank/DDBJ databases">
        <title>Expanding our view of genomic diversity in Candidatus Accumulibacter clades.</title>
        <authorList>
            <person name="Skennerton C.T."/>
            <person name="Barr J.J."/>
            <person name="Slater F.R."/>
            <person name="Bond P.L."/>
            <person name="Tyson G.W."/>
        </authorList>
    </citation>
    <scope>NUCLEOTIDE SEQUENCE [LARGE SCALE GENOMIC DNA]</scope>
</reference>
<dbReference type="Proteomes" id="UP000020218">
    <property type="component" value="Unassembled WGS sequence"/>
</dbReference>
<dbReference type="AntiFam" id="ANF00132">
    <property type="entry name" value="Shadow ORF (opposite rne)"/>
</dbReference>
<gene>
    <name evidence="1" type="ORF">AW08_00906</name>
</gene>
<evidence type="ECO:0000313" key="1">
    <source>
        <dbReference type="EMBL" id="EXI68594.1"/>
    </source>
</evidence>
<comment type="caution">
    <text evidence="1">The sequence shown here is derived from an EMBL/GenBank/DDBJ whole genome shotgun (WGS) entry which is preliminary data.</text>
</comment>
<evidence type="ECO:0000313" key="2">
    <source>
        <dbReference type="Proteomes" id="UP000020218"/>
    </source>
</evidence>
<dbReference type="AlphaFoldDB" id="A0A011PQJ4"/>
<dbReference type="PATRIC" id="fig|1454001.3.peg.1045"/>
<sequence>MVDDDGAARRQGDLARIGGLDLVLDLETREEGHVITVTLDAVDRARHDVRHELLRLIEHLVGVDQDLADVGLEVVADGTDDQAALLVDQEGSLLHLGCVLDRLPQLQQVIEIPLQLFAAASDGRRAGDQAHPRRHRQLVHHLAQLGPLATLDAARDAAAAWVVGHQYEVAAGEADEGGQGSALVAAFVLVHLDDQFLTFTQRFLDGRPTGVCAGLEVGARDLLEWQEPVPLRPVVDKSRFQAGLDAGDDRFIYVALFLLLVGRFDVQVNQFLAVDDGDAQLFGLCRVEQHSFHSWGSRALLCGLRLVWAATEPVSSGHSQVSSAMEAAIPSFGPASCSGLDELEGFGKLPRRFRRCQARAVQVLSLLCGERT</sequence>
<name>A0A011PQJ4_9PROT</name>
<organism evidence="1 2">
    <name type="scientific">Candidatus Accumulibacter adjunctus</name>
    <dbReference type="NCBI Taxonomy" id="1454001"/>
    <lineage>
        <taxon>Bacteria</taxon>
        <taxon>Pseudomonadati</taxon>
        <taxon>Pseudomonadota</taxon>
        <taxon>Betaproteobacteria</taxon>
        <taxon>Candidatus Accumulibacter</taxon>
    </lineage>
</organism>
<keyword evidence="2" id="KW-1185">Reference proteome</keyword>
<dbReference type="STRING" id="1454001.AW08_00906"/>
<protein>
    <submittedName>
        <fullName evidence="1">Uncharacterized protein</fullName>
    </submittedName>
</protein>